<name>A0A167ZL45_9HYPO</name>
<sequence length="344" mass="36495">MVALADVLASNAAVKTALPPAAAADSALVGVFVGATSGIGRTSLLHLARHTARPRLYFVGRSQRAADEMLRTLLREANPDGEYRFVRADVSLLREVDRTDEKLTLILALSYYSRMRFIANLLPQLRRAPALRRVVSVMAGTKEGPLDPRDIPGRHVRPWRARGHLCTMTTLTLEDFARQAPAVSFVHSYPGFVDTPLAGSMRGVVGALMRAVFFVTGLVRPHSYIEECGERHVYLATGARFPPRTAAPGTTTTAAAAAAADDGDGDGDVGVKELAQGSAVEATAAAPAPALGTDGVAGSGVYSVDELCEPADAAVRAFLQAQRDAGLGRAIAEHLQQVFTRVSQ</sequence>
<comment type="caution">
    <text evidence="2">The sequence shown here is derived from an EMBL/GenBank/DDBJ whole genome shotgun (WGS) entry which is preliminary data.</text>
</comment>
<dbReference type="GO" id="GO:0016491">
    <property type="term" value="F:oxidoreductase activity"/>
    <property type="evidence" value="ECO:0007669"/>
    <property type="project" value="UniProtKB-KW"/>
</dbReference>
<dbReference type="OrthoDB" id="2898509at2759"/>
<proteinExistence type="predicted"/>
<gene>
    <name evidence="2" type="ORF">AAL_05836</name>
</gene>
<dbReference type="STRING" id="1081109.A0A167ZL45"/>
<dbReference type="AlphaFoldDB" id="A0A167ZL45"/>
<keyword evidence="1" id="KW-0560">Oxidoreductase</keyword>
<organism evidence="2 3">
    <name type="scientific">Moelleriella libera RCEF 2490</name>
    <dbReference type="NCBI Taxonomy" id="1081109"/>
    <lineage>
        <taxon>Eukaryota</taxon>
        <taxon>Fungi</taxon>
        <taxon>Dikarya</taxon>
        <taxon>Ascomycota</taxon>
        <taxon>Pezizomycotina</taxon>
        <taxon>Sordariomycetes</taxon>
        <taxon>Hypocreomycetidae</taxon>
        <taxon>Hypocreales</taxon>
        <taxon>Clavicipitaceae</taxon>
        <taxon>Moelleriella</taxon>
    </lineage>
</organism>
<dbReference type="SUPFAM" id="SSF51735">
    <property type="entry name" value="NAD(P)-binding Rossmann-fold domains"/>
    <property type="match status" value="1"/>
</dbReference>
<dbReference type="Gene3D" id="3.40.50.720">
    <property type="entry name" value="NAD(P)-binding Rossmann-like Domain"/>
    <property type="match status" value="1"/>
</dbReference>
<keyword evidence="3" id="KW-1185">Reference proteome</keyword>
<dbReference type="EMBL" id="AZGY01000014">
    <property type="protein sequence ID" value="KZZ92804.1"/>
    <property type="molecule type" value="Genomic_DNA"/>
</dbReference>
<evidence type="ECO:0000313" key="3">
    <source>
        <dbReference type="Proteomes" id="UP000078544"/>
    </source>
</evidence>
<dbReference type="PANTHER" id="PTHR47534:SF3">
    <property type="entry name" value="ALCOHOL DEHYDROGENASE-LIKE C-TERMINAL DOMAIN-CONTAINING PROTEIN"/>
    <property type="match status" value="1"/>
</dbReference>
<evidence type="ECO:0000256" key="1">
    <source>
        <dbReference type="ARBA" id="ARBA00023002"/>
    </source>
</evidence>
<dbReference type="PANTHER" id="PTHR47534">
    <property type="entry name" value="YALI0E05731P"/>
    <property type="match status" value="1"/>
</dbReference>
<reference evidence="2 3" key="1">
    <citation type="journal article" date="2016" name="Genome Biol. Evol.">
        <title>Divergent and convergent evolution of fungal pathogenicity.</title>
        <authorList>
            <person name="Shang Y."/>
            <person name="Xiao G."/>
            <person name="Zheng P."/>
            <person name="Cen K."/>
            <person name="Zhan S."/>
            <person name="Wang C."/>
        </authorList>
    </citation>
    <scope>NUCLEOTIDE SEQUENCE [LARGE SCALE GENOMIC DNA]</scope>
    <source>
        <strain evidence="2 3">RCEF 2490</strain>
    </source>
</reference>
<dbReference type="Proteomes" id="UP000078544">
    <property type="component" value="Unassembled WGS sequence"/>
</dbReference>
<evidence type="ECO:0000313" key="2">
    <source>
        <dbReference type="EMBL" id="KZZ92804.1"/>
    </source>
</evidence>
<dbReference type="InterPro" id="IPR036291">
    <property type="entry name" value="NAD(P)-bd_dom_sf"/>
</dbReference>
<protein>
    <submittedName>
        <fullName evidence="2">NAD(P)-binding domain protein</fullName>
    </submittedName>
</protein>
<accession>A0A167ZL45</accession>
<dbReference type="InterPro" id="IPR052228">
    <property type="entry name" value="Sec_Metab_Biosynth_Oxidored"/>
</dbReference>